<dbReference type="EC" id="3.4.24.-" evidence="2"/>
<accession>A0A806KJG4</accession>
<evidence type="ECO:0000313" key="2">
    <source>
        <dbReference type="EMBL" id="AGS51560.1"/>
    </source>
</evidence>
<organism evidence="2">
    <name type="scientific">uncultured bacterium contig00004</name>
    <dbReference type="NCBI Taxonomy" id="1181496"/>
    <lineage>
        <taxon>Bacteria</taxon>
        <taxon>environmental samples</taxon>
    </lineage>
</organism>
<dbReference type="InterPro" id="IPR003959">
    <property type="entry name" value="ATPase_AAA_core"/>
</dbReference>
<keyword evidence="2" id="KW-0378">Hydrolase</keyword>
<dbReference type="CDD" id="cd19481">
    <property type="entry name" value="RecA-like_protease"/>
    <property type="match status" value="1"/>
</dbReference>
<dbReference type="GO" id="GO:0016887">
    <property type="term" value="F:ATP hydrolysis activity"/>
    <property type="evidence" value="ECO:0007669"/>
    <property type="project" value="InterPro"/>
</dbReference>
<reference evidence="2" key="1">
    <citation type="submission" date="2012-03" db="EMBL/GenBank/DDBJ databases">
        <title>Functional metagenomics reveals considerable lignocellulase gene clusters in the gut microbiome of a wood-feeding higher termite.</title>
        <authorList>
            <person name="Liu N."/>
        </authorList>
    </citation>
    <scope>NUCLEOTIDE SEQUENCE</scope>
</reference>
<dbReference type="InterPro" id="IPR003593">
    <property type="entry name" value="AAA+_ATPase"/>
</dbReference>
<dbReference type="SUPFAM" id="SSF52540">
    <property type="entry name" value="P-loop containing nucleoside triphosphate hydrolases"/>
    <property type="match status" value="1"/>
</dbReference>
<name>A0A806KJG4_9BACT</name>
<dbReference type="AlphaFoldDB" id="A0A806KJG4"/>
<dbReference type="EMBL" id="JQ844164">
    <property type="protein sequence ID" value="AGS51560.1"/>
    <property type="molecule type" value="Genomic_DNA"/>
</dbReference>
<dbReference type="InterPro" id="IPR050168">
    <property type="entry name" value="AAA_ATPase_domain"/>
</dbReference>
<dbReference type="GO" id="GO:0051301">
    <property type="term" value="P:cell division"/>
    <property type="evidence" value="ECO:0007669"/>
    <property type="project" value="UniProtKB-KW"/>
</dbReference>
<dbReference type="GO" id="GO:0005524">
    <property type="term" value="F:ATP binding"/>
    <property type="evidence" value="ECO:0007669"/>
    <property type="project" value="InterPro"/>
</dbReference>
<sequence>MKSDLIIRLIESHCSGNEDLFRNALNNLADDEDKKGNLALAQSIRRAYSPDKQREISFSLSSPMSELTFSPQNVVPLPKDKDSALELLEILQPKVNLDDVSLPSRTIELLRQIIAEQKKVDELLSKGIVPTNRIIFCGPPGCGKTLTANALSCEIGIPVAYVKLDGLVSSYLGQTGSNIRKIFDFVKNRRIMLFLDEFDAIAKKRDDAHELGELKRVVTTLLQNMDTMPANVFLAAATNHHHLLDPAIWRRFNTTILLDNPDIEQRESIIKRFMQNTLPEYSIDIKTIVILTETMSGAQICNYLQALARYIIMYEKRKLSPRMMF</sequence>
<dbReference type="PANTHER" id="PTHR23077:SF198">
    <property type="entry name" value="ATP-DEPENDENT ZINC METALLOPROTEASE FTSH"/>
    <property type="match status" value="1"/>
</dbReference>
<feature type="domain" description="AAA+ ATPase" evidence="1">
    <location>
        <begin position="130"/>
        <end position="262"/>
    </location>
</feature>
<protein>
    <submittedName>
        <fullName evidence="2">Cell division protein FtsH</fullName>
        <ecNumber evidence="2">3.4.24.-</ecNumber>
    </submittedName>
</protein>
<keyword evidence="2" id="KW-0132">Cell division</keyword>
<evidence type="ECO:0000259" key="1">
    <source>
        <dbReference type="SMART" id="SM00382"/>
    </source>
</evidence>
<keyword evidence="2" id="KW-0131">Cell cycle</keyword>
<proteinExistence type="predicted"/>
<dbReference type="InterPro" id="IPR027417">
    <property type="entry name" value="P-loop_NTPase"/>
</dbReference>
<dbReference type="Pfam" id="PF00004">
    <property type="entry name" value="AAA"/>
    <property type="match status" value="1"/>
</dbReference>
<dbReference type="SMART" id="SM00382">
    <property type="entry name" value="AAA"/>
    <property type="match status" value="1"/>
</dbReference>
<dbReference type="PANTHER" id="PTHR23077">
    <property type="entry name" value="AAA-FAMILY ATPASE"/>
    <property type="match status" value="1"/>
</dbReference>
<dbReference type="Gene3D" id="3.40.50.300">
    <property type="entry name" value="P-loop containing nucleotide triphosphate hydrolases"/>
    <property type="match status" value="1"/>
</dbReference>